<gene>
    <name evidence="1" type="ORF">CGL56_08955</name>
</gene>
<organism evidence="1 2">
    <name type="scientific">Neolewinella marina</name>
    <dbReference type="NCBI Taxonomy" id="438751"/>
    <lineage>
        <taxon>Bacteria</taxon>
        <taxon>Pseudomonadati</taxon>
        <taxon>Bacteroidota</taxon>
        <taxon>Saprospiria</taxon>
        <taxon>Saprospirales</taxon>
        <taxon>Lewinellaceae</taxon>
        <taxon>Neolewinella</taxon>
    </lineage>
</organism>
<dbReference type="EMBL" id="PDLO01000003">
    <property type="protein sequence ID" value="PHK98592.1"/>
    <property type="molecule type" value="Genomic_DNA"/>
</dbReference>
<protein>
    <submittedName>
        <fullName evidence="1">Uncharacterized protein</fullName>
    </submittedName>
</protein>
<comment type="caution">
    <text evidence="1">The sequence shown here is derived from an EMBL/GenBank/DDBJ whole genome shotgun (WGS) entry which is preliminary data.</text>
</comment>
<evidence type="ECO:0000313" key="2">
    <source>
        <dbReference type="Proteomes" id="UP000226437"/>
    </source>
</evidence>
<dbReference type="AlphaFoldDB" id="A0A2G0CF53"/>
<dbReference type="Proteomes" id="UP000226437">
    <property type="component" value="Unassembled WGS sequence"/>
</dbReference>
<reference evidence="1 2" key="1">
    <citation type="submission" date="2017-10" db="EMBL/GenBank/DDBJ databases">
        <title>The draft genome sequence of Lewinella marina KCTC 32374.</title>
        <authorList>
            <person name="Wang K."/>
        </authorList>
    </citation>
    <scope>NUCLEOTIDE SEQUENCE [LARGE SCALE GENOMIC DNA]</scope>
    <source>
        <strain evidence="1 2">MKG-38</strain>
    </source>
</reference>
<sequence length="200" mass="21988">MSCGPAEPTPIEEVEQVSGHVRYQQGDQSLLADLELPDSTDRIPTFLGSAMQPVGTLPTDRYRHYATGDLPSVLRFGIHDSGGGAVFSFVSHPVFIDSLPDTLYRDQPVNFPVAERGLTEMESLVLFFEPTDRSTPKRILVTGPTATGTVSLPTSAIDDIAPGDYEVYLVKQRLFKDQIRTLRASIQTEFFTRSAPVSVQ</sequence>
<accession>A0A2G0CF53</accession>
<keyword evidence="2" id="KW-1185">Reference proteome</keyword>
<name>A0A2G0CF53_9BACT</name>
<proteinExistence type="predicted"/>
<evidence type="ECO:0000313" key="1">
    <source>
        <dbReference type="EMBL" id="PHK98592.1"/>
    </source>
</evidence>